<name>A0ACB7TNL4_HYAAI</name>
<gene>
    <name evidence="1" type="ORF">HPB50_020786</name>
</gene>
<comment type="caution">
    <text evidence="1">The sequence shown here is derived from an EMBL/GenBank/DDBJ whole genome shotgun (WGS) entry which is preliminary data.</text>
</comment>
<proteinExistence type="predicted"/>
<reference evidence="1" key="1">
    <citation type="submission" date="2020-05" db="EMBL/GenBank/DDBJ databases">
        <title>Large-scale comparative analyses of tick genomes elucidate their genetic diversity and vector capacities.</title>
        <authorList>
            <person name="Jia N."/>
            <person name="Wang J."/>
            <person name="Shi W."/>
            <person name="Du L."/>
            <person name="Sun Y."/>
            <person name="Zhan W."/>
            <person name="Jiang J."/>
            <person name="Wang Q."/>
            <person name="Zhang B."/>
            <person name="Ji P."/>
            <person name="Sakyi L.B."/>
            <person name="Cui X."/>
            <person name="Yuan T."/>
            <person name="Jiang B."/>
            <person name="Yang W."/>
            <person name="Lam T.T.-Y."/>
            <person name="Chang Q."/>
            <person name="Ding S."/>
            <person name="Wang X."/>
            <person name="Zhu J."/>
            <person name="Ruan X."/>
            <person name="Zhao L."/>
            <person name="Wei J."/>
            <person name="Que T."/>
            <person name="Du C."/>
            <person name="Cheng J."/>
            <person name="Dai P."/>
            <person name="Han X."/>
            <person name="Huang E."/>
            <person name="Gao Y."/>
            <person name="Liu J."/>
            <person name="Shao H."/>
            <person name="Ye R."/>
            <person name="Li L."/>
            <person name="Wei W."/>
            <person name="Wang X."/>
            <person name="Wang C."/>
            <person name="Yang T."/>
            <person name="Huo Q."/>
            <person name="Li W."/>
            <person name="Guo W."/>
            <person name="Chen H."/>
            <person name="Zhou L."/>
            <person name="Ni X."/>
            <person name="Tian J."/>
            <person name="Zhou Y."/>
            <person name="Sheng Y."/>
            <person name="Liu T."/>
            <person name="Pan Y."/>
            <person name="Xia L."/>
            <person name="Li J."/>
            <person name="Zhao F."/>
            <person name="Cao W."/>
        </authorList>
    </citation>
    <scope>NUCLEOTIDE SEQUENCE</scope>
    <source>
        <strain evidence="1">Hyas-2018</strain>
    </source>
</reference>
<dbReference type="EMBL" id="CM023481">
    <property type="protein sequence ID" value="KAH6947706.1"/>
    <property type="molecule type" value="Genomic_DNA"/>
</dbReference>
<keyword evidence="2" id="KW-1185">Reference proteome</keyword>
<evidence type="ECO:0000313" key="2">
    <source>
        <dbReference type="Proteomes" id="UP000821845"/>
    </source>
</evidence>
<accession>A0ACB7TNL4</accession>
<sequence>MPPLPTEDMKIVIRPKGTLHIVKTGGPVVTAAILQAAKLTDEDSSEDTVCPNTQQNIVVSTPYLDHADRYARIRSIQVNGVTHEVNAYETAAEHTTKGVIRGISLTDTHQRISNNIVTARNLTALAAKLIASTTTAIITFDSSDVL</sequence>
<organism evidence="1 2">
    <name type="scientific">Hyalomma asiaticum</name>
    <name type="common">Tick</name>
    <dbReference type="NCBI Taxonomy" id="266040"/>
    <lineage>
        <taxon>Eukaryota</taxon>
        <taxon>Metazoa</taxon>
        <taxon>Ecdysozoa</taxon>
        <taxon>Arthropoda</taxon>
        <taxon>Chelicerata</taxon>
        <taxon>Arachnida</taxon>
        <taxon>Acari</taxon>
        <taxon>Parasitiformes</taxon>
        <taxon>Ixodida</taxon>
        <taxon>Ixodoidea</taxon>
        <taxon>Ixodidae</taxon>
        <taxon>Hyalomminae</taxon>
        <taxon>Hyalomma</taxon>
    </lineage>
</organism>
<protein>
    <submittedName>
        <fullName evidence="1">Uncharacterized protein</fullName>
    </submittedName>
</protein>
<dbReference type="Proteomes" id="UP000821845">
    <property type="component" value="Chromosome 1"/>
</dbReference>
<evidence type="ECO:0000313" key="1">
    <source>
        <dbReference type="EMBL" id="KAH6947706.1"/>
    </source>
</evidence>